<keyword evidence="4" id="KW-0479">Metal-binding</keyword>
<evidence type="ECO:0000313" key="13">
    <source>
        <dbReference type="Proteomes" id="UP000460317"/>
    </source>
</evidence>
<protein>
    <submittedName>
        <fullName evidence="9">Radical SAM protein</fullName>
    </submittedName>
</protein>
<dbReference type="Proteomes" id="UP000460317">
    <property type="component" value="Unassembled WGS sequence"/>
</dbReference>
<dbReference type="EMBL" id="CP083681">
    <property type="protein sequence ID" value="UYU73965.1"/>
    <property type="molecule type" value="Genomic_DNA"/>
</dbReference>
<keyword evidence="6" id="KW-0408">Iron</keyword>
<sequence>MAIPINPLSDKSVAYRSVVDFYSARSSFAIPRKVILCLTDRCNMRCNMCTLQHTTVEKKELEVSDWVEAIEELSWAKPTFLLFGGEPLLYENVGSLLDFLCQRDCPVEVVTNGFFLEKYVDKLIAVDARVTVSMSGVDKVHDNIKNCPNSFQRIAGFFDFLSRHAPAYFSNVGVNCVMTPDNIDGIEELIHFLSSYPIHSLSLQHMQFSSVALRNMTDQFWKKAFGDAFTLVLEPNVSYEYDDAYLKRIKLLSSVVKKWSGKMNISFFPALDSPDIDNYYSDRRHFLCGKDNVCLKPWRVPTICPNGDISNCSGMVLGNIKKQSFWKIWNGEKNNSFRDSLISHGSFPFCTRCCSFYEKYDLSGKLNVDE</sequence>
<evidence type="ECO:0000256" key="2">
    <source>
        <dbReference type="ARBA" id="ARBA00022485"/>
    </source>
</evidence>
<evidence type="ECO:0000313" key="10">
    <source>
        <dbReference type="EMBL" id="UYU68704.1"/>
    </source>
</evidence>
<dbReference type="PANTHER" id="PTHR11228">
    <property type="entry name" value="RADICAL SAM DOMAIN PROTEIN"/>
    <property type="match status" value="1"/>
</dbReference>
<dbReference type="GO" id="GO:0016491">
    <property type="term" value="F:oxidoreductase activity"/>
    <property type="evidence" value="ECO:0007669"/>
    <property type="project" value="UniProtKB-KW"/>
</dbReference>
<dbReference type="Pfam" id="PF13186">
    <property type="entry name" value="SPASM"/>
    <property type="match status" value="1"/>
</dbReference>
<accession>A0A412GE73</accession>
<keyword evidence="5" id="KW-0560">Oxidoreductase</keyword>
<dbReference type="Proteomes" id="UP001156218">
    <property type="component" value="Chromosome"/>
</dbReference>
<dbReference type="PROSITE" id="PS51918">
    <property type="entry name" value="RADICAL_SAM"/>
    <property type="match status" value="1"/>
</dbReference>
<dbReference type="SUPFAM" id="SSF102114">
    <property type="entry name" value="Radical SAM enzymes"/>
    <property type="match status" value="1"/>
</dbReference>
<evidence type="ECO:0000256" key="1">
    <source>
        <dbReference type="ARBA" id="ARBA00001966"/>
    </source>
</evidence>
<gene>
    <name evidence="9" type="ORF">GAN93_24565</name>
    <name evidence="11" type="ORF">KQP59_12990</name>
    <name evidence="10" type="ORF">KQP68_10685</name>
    <name evidence="12" type="ORF">KQP74_05060</name>
</gene>
<feature type="domain" description="Radical SAM core" evidence="8">
    <location>
        <begin position="28"/>
        <end position="242"/>
    </location>
</feature>
<dbReference type="EMBL" id="CP083680">
    <property type="protein sequence ID" value="UYU68704.1"/>
    <property type="molecule type" value="Genomic_DNA"/>
</dbReference>
<evidence type="ECO:0000313" key="14">
    <source>
        <dbReference type="Proteomes" id="UP001156218"/>
    </source>
</evidence>
<dbReference type="SFLD" id="SFLDS00029">
    <property type="entry name" value="Radical_SAM"/>
    <property type="match status" value="1"/>
</dbReference>
<evidence type="ECO:0000256" key="7">
    <source>
        <dbReference type="ARBA" id="ARBA00023014"/>
    </source>
</evidence>
<dbReference type="AlphaFoldDB" id="A0A412GE73"/>
<dbReference type="Gene3D" id="3.20.20.70">
    <property type="entry name" value="Aldolase class I"/>
    <property type="match status" value="1"/>
</dbReference>
<dbReference type="Pfam" id="PF04055">
    <property type="entry name" value="Radical_SAM"/>
    <property type="match status" value="1"/>
</dbReference>
<evidence type="ECO:0000256" key="4">
    <source>
        <dbReference type="ARBA" id="ARBA00022723"/>
    </source>
</evidence>
<dbReference type="PANTHER" id="PTHR11228:SF7">
    <property type="entry name" value="PQQA PEPTIDE CYCLASE"/>
    <property type="match status" value="1"/>
</dbReference>
<dbReference type="Proteomes" id="UP001156216">
    <property type="component" value="Chromosome"/>
</dbReference>
<name>A0A412GE73_BACT4</name>
<evidence type="ECO:0000256" key="6">
    <source>
        <dbReference type="ARBA" id="ARBA00023004"/>
    </source>
</evidence>
<proteinExistence type="predicted"/>
<dbReference type="SFLD" id="SFLDG01067">
    <property type="entry name" value="SPASM/twitch_domain_containing"/>
    <property type="match status" value="1"/>
</dbReference>
<reference evidence="9 13" key="1">
    <citation type="journal article" date="2019" name="Nat. Med.">
        <title>A library of human gut bacterial isolates paired with longitudinal multiomics data enables mechanistic microbiome research.</title>
        <authorList>
            <person name="Poyet M."/>
            <person name="Groussin M."/>
            <person name="Gibbons S.M."/>
            <person name="Avila-Pacheco J."/>
            <person name="Jiang X."/>
            <person name="Kearney S.M."/>
            <person name="Perrotta A.R."/>
            <person name="Berdy B."/>
            <person name="Zhao S."/>
            <person name="Lieberman T.D."/>
            <person name="Swanson P.K."/>
            <person name="Smith M."/>
            <person name="Roesemann S."/>
            <person name="Alexander J.E."/>
            <person name="Rich S.A."/>
            <person name="Livny J."/>
            <person name="Vlamakis H."/>
            <person name="Clish C."/>
            <person name="Bullock K."/>
            <person name="Deik A."/>
            <person name="Scott J."/>
            <person name="Pierce K.A."/>
            <person name="Xavier R.J."/>
            <person name="Alm E.J."/>
        </authorList>
    </citation>
    <scope>NUCLEOTIDE SEQUENCE [LARGE SCALE GENOMIC DNA]</scope>
    <source>
        <strain evidence="9 13">BIOML-A165</strain>
    </source>
</reference>
<dbReference type="InterPro" id="IPR007197">
    <property type="entry name" value="rSAM"/>
</dbReference>
<evidence type="ECO:0000256" key="5">
    <source>
        <dbReference type="ARBA" id="ARBA00023002"/>
    </source>
</evidence>
<dbReference type="EMBL" id="CP083685">
    <property type="protein sequence ID" value="UYU92010.1"/>
    <property type="molecule type" value="Genomic_DNA"/>
</dbReference>
<dbReference type="EMBL" id="WCSB01000052">
    <property type="protein sequence ID" value="KAB4447050.1"/>
    <property type="molecule type" value="Genomic_DNA"/>
</dbReference>
<reference evidence="10 14" key="2">
    <citation type="submission" date="2021-06" db="EMBL/GenBank/DDBJ databases">
        <title>Interrogation of the integrated mobile genetic elements in gut-associated Bacteroides with a consensus prediction approach.</title>
        <authorList>
            <person name="Campbell D.E."/>
            <person name="Leigh J.R."/>
            <person name="Kim T."/>
            <person name="England W."/>
            <person name="Whitaker R.J."/>
            <person name="Degnan P.H."/>
        </authorList>
    </citation>
    <scope>NUCLEOTIDE SEQUENCE [LARGE SCALE GENOMIC DNA]</scope>
    <source>
        <strain evidence="12">VPI-3443</strain>
        <strain evidence="11">VPI-BTDOT2</strain>
        <strain evidence="10 14">WAL8669</strain>
    </source>
</reference>
<dbReference type="RefSeq" id="WP_055229389.1">
    <property type="nucleotide sequence ID" value="NZ_CAXSMB010000018.1"/>
</dbReference>
<dbReference type="InterPro" id="IPR058240">
    <property type="entry name" value="rSAM_sf"/>
</dbReference>
<keyword evidence="2" id="KW-0004">4Fe-4S</keyword>
<dbReference type="PROSITE" id="PS01305">
    <property type="entry name" value="MOAA_NIFB_PQQE"/>
    <property type="match status" value="1"/>
</dbReference>
<dbReference type="InterPro" id="IPR000385">
    <property type="entry name" value="MoaA_NifB_PqqE_Fe-S-bd_CS"/>
</dbReference>
<evidence type="ECO:0000256" key="3">
    <source>
        <dbReference type="ARBA" id="ARBA00022691"/>
    </source>
</evidence>
<dbReference type="GO" id="GO:0046872">
    <property type="term" value="F:metal ion binding"/>
    <property type="evidence" value="ECO:0007669"/>
    <property type="project" value="UniProtKB-KW"/>
</dbReference>
<evidence type="ECO:0000313" key="12">
    <source>
        <dbReference type="EMBL" id="UYU92010.1"/>
    </source>
</evidence>
<keyword evidence="7" id="KW-0411">Iron-sulfur</keyword>
<evidence type="ECO:0000259" key="8">
    <source>
        <dbReference type="PROSITE" id="PS51918"/>
    </source>
</evidence>
<dbReference type="Proteomes" id="UP001162960">
    <property type="component" value="Chromosome"/>
</dbReference>
<evidence type="ECO:0000313" key="11">
    <source>
        <dbReference type="EMBL" id="UYU73965.1"/>
    </source>
</evidence>
<comment type="cofactor">
    <cofactor evidence="1">
        <name>[4Fe-4S] cluster</name>
        <dbReference type="ChEBI" id="CHEBI:49883"/>
    </cofactor>
</comment>
<organism evidence="9 13">
    <name type="scientific">Bacteroides thetaiotaomicron</name>
    <dbReference type="NCBI Taxonomy" id="818"/>
    <lineage>
        <taxon>Bacteria</taxon>
        <taxon>Pseudomonadati</taxon>
        <taxon>Bacteroidota</taxon>
        <taxon>Bacteroidia</taxon>
        <taxon>Bacteroidales</taxon>
        <taxon>Bacteroidaceae</taxon>
        <taxon>Bacteroides</taxon>
    </lineage>
</organism>
<dbReference type="GO" id="GO:0051539">
    <property type="term" value="F:4 iron, 4 sulfur cluster binding"/>
    <property type="evidence" value="ECO:0007669"/>
    <property type="project" value="UniProtKB-KW"/>
</dbReference>
<keyword evidence="3" id="KW-0949">S-adenosyl-L-methionine</keyword>
<dbReference type="CDD" id="cd21109">
    <property type="entry name" value="SPASM"/>
    <property type="match status" value="1"/>
</dbReference>
<dbReference type="InterPro" id="IPR013785">
    <property type="entry name" value="Aldolase_TIM"/>
</dbReference>
<evidence type="ECO:0000313" key="9">
    <source>
        <dbReference type="EMBL" id="KAB4447050.1"/>
    </source>
</evidence>
<dbReference type="InterPro" id="IPR023885">
    <property type="entry name" value="4Fe4S-binding_SPASM_dom"/>
</dbReference>
<dbReference type="CDD" id="cd01335">
    <property type="entry name" value="Radical_SAM"/>
    <property type="match status" value="1"/>
</dbReference>
<dbReference type="InterPro" id="IPR050377">
    <property type="entry name" value="Radical_SAM_PqqE_MftC-like"/>
</dbReference>